<dbReference type="InterPro" id="IPR029058">
    <property type="entry name" value="AB_hydrolase_fold"/>
</dbReference>
<dbReference type="AlphaFoldDB" id="A0A4Q7U8I6"/>
<evidence type="ECO:0000313" key="2">
    <source>
        <dbReference type="Proteomes" id="UP000291591"/>
    </source>
</evidence>
<dbReference type="Proteomes" id="UP000291591">
    <property type="component" value="Unassembled WGS sequence"/>
</dbReference>
<evidence type="ECO:0000313" key="1">
    <source>
        <dbReference type="EMBL" id="RZT75496.1"/>
    </source>
</evidence>
<evidence type="ECO:0008006" key="3">
    <source>
        <dbReference type="Google" id="ProtNLM"/>
    </source>
</evidence>
<name>A0A4Q7U8I6_PSEST</name>
<reference evidence="1 2" key="1">
    <citation type="submission" date="2019-02" db="EMBL/GenBank/DDBJ databases">
        <title>Sequencing the genomes of 1000 actinobacteria strains.</title>
        <authorList>
            <person name="Klenk H.-P."/>
        </authorList>
    </citation>
    <scope>NUCLEOTIDE SEQUENCE [LARGE SCALE GENOMIC DNA]</scope>
    <source>
        <strain evidence="1 2">DSM 45779</strain>
    </source>
</reference>
<organism evidence="1 2">
    <name type="scientific">Pseudonocardia sediminis</name>
    <dbReference type="NCBI Taxonomy" id="1397368"/>
    <lineage>
        <taxon>Bacteria</taxon>
        <taxon>Bacillati</taxon>
        <taxon>Actinomycetota</taxon>
        <taxon>Actinomycetes</taxon>
        <taxon>Pseudonocardiales</taxon>
        <taxon>Pseudonocardiaceae</taxon>
        <taxon>Pseudonocardia</taxon>
    </lineage>
</organism>
<dbReference type="Gene3D" id="3.40.50.1820">
    <property type="entry name" value="alpha/beta hydrolase"/>
    <property type="match status" value="1"/>
</dbReference>
<protein>
    <recommendedName>
        <fullName evidence="3">Alpha/beta hydrolase family protein</fullName>
    </recommendedName>
</protein>
<proteinExistence type="predicted"/>
<comment type="caution">
    <text evidence="1">The sequence shown here is derived from an EMBL/GenBank/DDBJ whole genome shotgun (WGS) entry which is preliminary data.</text>
</comment>
<dbReference type="EMBL" id="SHKL01000002">
    <property type="protein sequence ID" value="RZT75496.1"/>
    <property type="molecule type" value="Genomic_DNA"/>
</dbReference>
<keyword evidence="2" id="KW-1185">Reference proteome</keyword>
<dbReference type="RefSeq" id="WP_130295383.1">
    <property type="nucleotide sequence ID" value="NZ_SHKL01000002.1"/>
</dbReference>
<dbReference type="OrthoDB" id="3483116at2"/>
<sequence>MAVIVGVHGIAQEQGGRHQLAAAWSPALADGLERACGHKMIEPPVEMAFYGDLFGAAASETKSAPSPAGPGSLFEDMSDDEVTAVVDAAGEILTVDELTAAPESKAGFPRVPEPVLRVVAAMDRRFGARAGWLFVGEMRQARRYLTDPAVKQAVDERVAAAVDHEVRLLLGHSLGSVVALEYLRQSPGHRVDTLVTLGSPLALRAVWSLLPDSSFGTGPGGLAGVRRWVNVRDPRDPVALAGRLSGRWPSVHEEEVDNGREPHAATRYLGKKATGQALVDALPGLSGA</sequence>
<gene>
    <name evidence="1" type="ORF">EV383_6237</name>
</gene>
<accession>A0A4Q7U8I6</accession>
<dbReference type="SUPFAM" id="SSF53474">
    <property type="entry name" value="alpha/beta-Hydrolases"/>
    <property type="match status" value="1"/>
</dbReference>